<proteinExistence type="predicted"/>
<dbReference type="Gene3D" id="3.30.559.10">
    <property type="entry name" value="Chloramphenicol acetyltransferase-like domain"/>
    <property type="match status" value="1"/>
</dbReference>
<dbReference type="SUPFAM" id="SSF52777">
    <property type="entry name" value="CoA-dependent acyltransferases"/>
    <property type="match status" value="1"/>
</dbReference>
<name>A0ABU5W1M2_9BACT</name>
<evidence type="ECO:0000259" key="1">
    <source>
        <dbReference type="Pfam" id="PF00668"/>
    </source>
</evidence>
<comment type="caution">
    <text evidence="2">The sequence shown here is derived from an EMBL/GenBank/DDBJ whole genome shotgun (WGS) entry which is preliminary data.</text>
</comment>
<evidence type="ECO:0000313" key="3">
    <source>
        <dbReference type="Proteomes" id="UP001302274"/>
    </source>
</evidence>
<keyword evidence="3" id="KW-1185">Reference proteome</keyword>
<reference evidence="2 3" key="1">
    <citation type="submission" date="2023-11" db="EMBL/GenBank/DDBJ databases">
        <title>A Novel Polar Bacteriovorax (B. antarcticus) Isolated from the Biocrust in Antarctica.</title>
        <authorList>
            <person name="Mun W."/>
            <person name="Choi S.Y."/>
            <person name="Mitchell R.J."/>
        </authorList>
    </citation>
    <scope>NUCLEOTIDE SEQUENCE [LARGE SCALE GENOMIC DNA]</scope>
    <source>
        <strain evidence="2 3">PP10</strain>
    </source>
</reference>
<gene>
    <name evidence="2" type="ORF">SHI21_19465</name>
</gene>
<dbReference type="InterPro" id="IPR052058">
    <property type="entry name" value="Alcohol_O-acetyltransferase"/>
</dbReference>
<dbReference type="InterPro" id="IPR023213">
    <property type="entry name" value="CAT-like_dom_sf"/>
</dbReference>
<accession>A0ABU5W1M2</accession>
<dbReference type="PANTHER" id="PTHR28037:SF1">
    <property type="entry name" value="ALCOHOL O-ACETYLTRANSFERASE 1-RELATED"/>
    <property type="match status" value="1"/>
</dbReference>
<organism evidence="2 3">
    <name type="scientific">Bacteriovorax antarcticus</name>
    <dbReference type="NCBI Taxonomy" id="3088717"/>
    <lineage>
        <taxon>Bacteria</taxon>
        <taxon>Pseudomonadati</taxon>
        <taxon>Bdellovibrionota</taxon>
        <taxon>Bacteriovoracia</taxon>
        <taxon>Bacteriovoracales</taxon>
        <taxon>Bacteriovoracaceae</taxon>
        <taxon>Bacteriovorax</taxon>
    </lineage>
</organism>
<dbReference type="Gene3D" id="3.30.559.30">
    <property type="entry name" value="Nonribosomal peptide synthetase, condensation domain"/>
    <property type="match status" value="1"/>
</dbReference>
<dbReference type="InterPro" id="IPR001242">
    <property type="entry name" value="Condensation_dom"/>
</dbReference>
<evidence type="ECO:0000313" key="2">
    <source>
        <dbReference type="EMBL" id="MEA9358424.1"/>
    </source>
</evidence>
<dbReference type="Pfam" id="PF00668">
    <property type="entry name" value="Condensation"/>
    <property type="match status" value="1"/>
</dbReference>
<dbReference type="Proteomes" id="UP001302274">
    <property type="component" value="Unassembled WGS sequence"/>
</dbReference>
<dbReference type="PANTHER" id="PTHR28037">
    <property type="entry name" value="ALCOHOL O-ACETYLTRANSFERASE 1-RELATED"/>
    <property type="match status" value="1"/>
</dbReference>
<protein>
    <submittedName>
        <fullName evidence="2">Condensation domain-containing protein</fullName>
    </submittedName>
</protein>
<sequence length="437" mass="50764">MSLFSKHSRSIPLNSLEKFMLAHESEHIAYNSQIVVEFKGDIQLELMRTAIDKAILEIPLLRSYIEETHFSFKRFYSTSADFNSHQVVELRDEVLDQDSIDQFCQKKFDLSKSPAFRFLIGKTQDQKNILLFNVHHTLCDAAGQFNLMEEIFRVMNGMEIRQEAKKDKVFRYRSLWKYMGIKWFLGHIYAQLRPLKKQRQYQMGSLIDHPEKTSRFVTSQTFQLTADQQEKMRTACRKTNISMTEHLTFKCFKALDSSLKSRGDFETPIMVYIPKTLRPLLKIRYSLQNILTTVWIVGKRQEIHDPKFMEKVKYIINSHKMDKAAKFIFGTLATCAFLKPSTLKNIFLKFDQNPHASSSSLLISAGRVPRSFVFPTGWTDINIWARGTMLKSPGVGVIFTGVAGAETITIEYLKYLVEKETISNFKNNLFTELFQDS</sequence>
<dbReference type="RefSeq" id="WP_323578824.1">
    <property type="nucleotide sequence ID" value="NZ_JAYGJQ010000003.1"/>
</dbReference>
<feature type="domain" description="Condensation" evidence="1">
    <location>
        <begin position="23"/>
        <end position="173"/>
    </location>
</feature>
<dbReference type="EMBL" id="JAYGJQ010000003">
    <property type="protein sequence ID" value="MEA9358424.1"/>
    <property type="molecule type" value="Genomic_DNA"/>
</dbReference>